<dbReference type="PANTHER" id="PTHR35149:SF2">
    <property type="entry name" value="DUF262 DOMAIN-CONTAINING PROTEIN"/>
    <property type="match status" value="1"/>
</dbReference>
<evidence type="ECO:0000313" key="4">
    <source>
        <dbReference type="Proteomes" id="UP000294593"/>
    </source>
</evidence>
<evidence type="ECO:0000259" key="1">
    <source>
        <dbReference type="Pfam" id="PF03235"/>
    </source>
</evidence>
<accession>A0A4V6PVB0</accession>
<protein>
    <submittedName>
        <fullName evidence="3">Uncharacterized protein with ParB-like and HNH nuclease domain</fullName>
    </submittedName>
</protein>
<dbReference type="Proteomes" id="UP000294593">
    <property type="component" value="Unassembled WGS sequence"/>
</dbReference>
<dbReference type="EMBL" id="SNXW01000012">
    <property type="protein sequence ID" value="TDP79538.1"/>
    <property type="molecule type" value="Genomic_DNA"/>
</dbReference>
<name>A0A4V6PVB0_9BURK</name>
<organism evidence="3 4">
    <name type="scientific">Aquabacterium commune</name>
    <dbReference type="NCBI Taxonomy" id="70586"/>
    <lineage>
        <taxon>Bacteria</taxon>
        <taxon>Pseudomonadati</taxon>
        <taxon>Pseudomonadota</taxon>
        <taxon>Betaproteobacteria</taxon>
        <taxon>Burkholderiales</taxon>
        <taxon>Aquabacterium</taxon>
    </lineage>
</organism>
<dbReference type="PANTHER" id="PTHR35149">
    <property type="entry name" value="SLL5132 PROTEIN"/>
    <property type="match status" value="1"/>
</dbReference>
<keyword evidence="4" id="KW-1185">Reference proteome</keyword>
<evidence type="ECO:0000259" key="2">
    <source>
        <dbReference type="Pfam" id="PF07510"/>
    </source>
</evidence>
<dbReference type="InterPro" id="IPR004919">
    <property type="entry name" value="GmrSD_N"/>
</dbReference>
<dbReference type="RefSeq" id="WP_133611079.1">
    <property type="nucleotide sequence ID" value="NZ_SNXW01000012.1"/>
</dbReference>
<comment type="caution">
    <text evidence="3">The sequence shown here is derived from an EMBL/GenBank/DDBJ whole genome shotgun (WGS) entry which is preliminary data.</text>
</comment>
<sequence length="720" mass="81270">MKPFTRSIIDLFDGKRRYLIPLYQRQYSWREAPQIGLLWEDIERAVKRIEVDRSSLIPHFMGAIVISQVKTFGKQVQAFEVIDGQQRLTTFQLLLAALRDVADSHGSSYAREIGKYLLNDGVMEREEERYKLWPSITDRRAFVKILDSTADLTGVAGLAENDELVGKASTSAYDAFRRRIAAHVNVGGTYQEDRLEILFEALKSGLAVVSIELEGGDDPQTIFETLNSRGMPLSPADLLRNFIFQRAKDLGQSDGGLNVDKLYEKHWLPLDRNFWRVQESRGRQTRSRLDWMLTDHLAMHIGDIVSIENLFSGYRKWTLDKAPYASVTDELEAISTTAAVEQRLFAPREGDPVGRFGQVANAFDVSTAMPLAIYLATEPSVAPRLSEAFRTLESYILRRDICGLTTKNYNRFFATLISRLRTCEDDKVDELIVYLSSRLADIDRWPDDAEWQRSWVMREQYRTNRQPRLRYILETIERAKHTAMTEDLQIRSTLTIEHIMPQRWQTKWALPGMDGVAEVDYTPDLSERVRARNSIVNTIGNLTLITGALNTAVSNGQFSVKMPAVRAFAALALNRELNEFELWDESTICQRGNALFELARVVWGAPKRTRAATQGTDAEFEPTTGANAFPANGSTCRFTYAGTEYAATVVQGAIVISGIDGRHGSFSAASKAVTGTSRNGWNDWYIFQQERGWTLANEWRKESVVGPRSADTGGPPIDAA</sequence>
<dbReference type="OrthoDB" id="3654724at2"/>
<feature type="domain" description="GmrSD restriction endonucleases C-terminal" evidence="2">
    <location>
        <begin position="445"/>
        <end position="597"/>
    </location>
</feature>
<evidence type="ECO:0000313" key="3">
    <source>
        <dbReference type="EMBL" id="TDP79538.1"/>
    </source>
</evidence>
<feature type="domain" description="GmrSD restriction endonucleases N-terminal" evidence="1">
    <location>
        <begin position="9"/>
        <end position="244"/>
    </location>
</feature>
<dbReference type="InterPro" id="IPR011089">
    <property type="entry name" value="GmrSD_C"/>
</dbReference>
<reference evidence="3 4" key="1">
    <citation type="submission" date="2019-03" db="EMBL/GenBank/DDBJ databases">
        <title>Genomic Encyclopedia of Type Strains, Phase IV (KMG-IV): sequencing the most valuable type-strain genomes for metagenomic binning, comparative biology and taxonomic classification.</title>
        <authorList>
            <person name="Goeker M."/>
        </authorList>
    </citation>
    <scope>NUCLEOTIDE SEQUENCE [LARGE SCALE GENOMIC DNA]</scope>
    <source>
        <strain evidence="3 4">DSM 11901</strain>
    </source>
</reference>
<dbReference type="Pfam" id="PF07510">
    <property type="entry name" value="GmrSD_C"/>
    <property type="match status" value="1"/>
</dbReference>
<dbReference type="Pfam" id="PF03235">
    <property type="entry name" value="GmrSD_N"/>
    <property type="match status" value="1"/>
</dbReference>
<proteinExistence type="predicted"/>
<dbReference type="AlphaFoldDB" id="A0A4V6PVB0"/>
<gene>
    <name evidence="3" type="ORF">EV672_11227</name>
</gene>